<dbReference type="EMBL" id="CP002116">
    <property type="protein sequence ID" value="ADK80233.1"/>
    <property type="molecule type" value="Genomic_DNA"/>
</dbReference>
<dbReference type="GO" id="GO:0000160">
    <property type="term" value="P:phosphorelay signal transduction system"/>
    <property type="evidence" value="ECO:0007669"/>
    <property type="project" value="InterPro"/>
</dbReference>
<feature type="domain" description="HTH luxR-type" evidence="4">
    <location>
        <begin position="145"/>
        <end position="210"/>
    </location>
</feature>
<evidence type="ECO:0000259" key="4">
    <source>
        <dbReference type="PROSITE" id="PS50043"/>
    </source>
</evidence>
<evidence type="ECO:0000313" key="6">
    <source>
        <dbReference type="EMBL" id="ADK80233.1"/>
    </source>
</evidence>
<keyword evidence="2" id="KW-0238">DNA-binding</keyword>
<evidence type="ECO:0000313" key="7">
    <source>
        <dbReference type="Proteomes" id="UP000002318"/>
    </source>
</evidence>
<keyword evidence="1 3" id="KW-0597">Phosphoprotein</keyword>
<dbReference type="PROSITE" id="PS50110">
    <property type="entry name" value="RESPONSE_REGULATORY"/>
    <property type="match status" value="1"/>
</dbReference>
<dbReference type="HOGENOM" id="CLU_000445_90_10_12"/>
<reference evidence="6 7" key="1">
    <citation type="journal article" date="2010" name="Stand. Genomic Sci.">
        <title>Complete genome sequence of Spirochaeta smaragdinae type strain (SEBR 4228).</title>
        <authorList>
            <person name="Mavromatis K."/>
            <person name="Yasawong M."/>
            <person name="Chertkov O."/>
            <person name="Lapidus A."/>
            <person name="Lucas S."/>
            <person name="Nolan M."/>
            <person name="Del Rio T.G."/>
            <person name="Tice H."/>
            <person name="Cheng J.F."/>
            <person name="Pitluck S."/>
            <person name="Liolios K."/>
            <person name="Ivanova N."/>
            <person name="Tapia R."/>
            <person name="Han C."/>
            <person name="Bruce D."/>
            <person name="Goodwin L."/>
            <person name="Pati A."/>
            <person name="Chen A."/>
            <person name="Palaniappan K."/>
            <person name="Land M."/>
            <person name="Hauser L."/>
            <person name="Chang Y.J."/>
            <person name="Jeffries C.D."/>
            <person name="Detter J.C."/>
            <person name="Rohde M."/>
            <person name="Brambilla E."/>
            <person name="Spring S."/>
            <person name="Goker M."/>
            <person name="Sikorski J."/>
            <person name="Woyke T."/>
            <person name="Bristow J."/>
            <person name="Eisen J.A."/>
            <person name="Markowitz V."/>
            <person name="Hugenholtz P."/>
            <person name="Klenk H.P."/>
            <person name="Kyrpides N.C."/>
        </authorList>
    </citation>
    <scope>NUCLEOTIDE SEQUENCE [LARGE SCALE GENOMIC DNA]</scope>
    <source>
        <strain evidence="7">DSM 11293 / JCM 15392 / SEBR 4228</strain>
    </source>
</reference>
<dbReference type="CDD" id="cd06170">
    <property type="entry name" value="LuxR_C_like"/>
    <property type="match status" value="1"/>
</dbReference>
<name>E1R0Y4_SEDSS</name>
<evidence type="ECO:0000256" key="1">
    <source>
        <dbReference type="ARBA" id="ARBA00022553"/>
    </source>
</evidence>
<dbReference type="PANTHER" id="PTHR45566:SF2">
    <property type="entry name" value="NARL SUBFAMILY"/>
    <property type="match status" value="1"/>
</dbReference>
<dbReference type="PANTHER" id="PTHR45566">
    <property type="entry name" value="HTH-TYPE TRANSCRIPTIONAL REGULATOR YHJB-RELATED"/>
    <property type="match status" value="1"/>
</dbReference>
<dbReference type="InterPro" id="IPR000792">
    <property type="entry name" value="Tscrpt_reg_LuxR_C"/>
</dbReference>
<dbReference type="RefSeq" id="WP_013253697.1">
    <property type="nucleotide sequence ID" value="NC_014364.1"/>
</dbReference>
<dbReference type="InterPro" id="IPR001789">
    <property type="entry name" value="Sig_transdc_resp-reg_receiver"/>
</dbReference>
<sequence>MEGEKQSTIFICDDHPLFRCGLRLSLNQLSNLEVVGEAENGFDAVERIIACKPDMALVDVDMPGLSGISAIKVLRKALPKLKILVLSALEDDHYVRDAMAAGADGYLLKCVDIDALVQIIGSLCKGIPAVSPYLLNLTIDDLSDAKDSGSSLTTREKDVLRCMLEGKENKEIADELFISCETVKSHIKHIFRKLEVTNRVQAVQVAAEKKILNS</sequence>
<dbReference type="PRINTS" id="PR00038">
    <property type="entry name" value="HTHLUXR"/>
</dbReference>
<dbReference type="CDD" id="cd17535">
    <property type="entry name" value="REC_NarL-like"/>
    <property type="match status" value="1"/>
</dbReference>
<gene>
    <name evidence="6" type="ordered locus">Spirs_1102</name>
</gene>
<dbReference type="SMART" id="SM00448">
    <property type="entry name" value="REC"/>
    <property type="match status" value="1"/>
</dbReference>
<dbReference type="GO" id="GO:0003677">
    <property type="term" value="F:DNA binding"/>
    <property type="evidence" value="ECO:0007669"/>
    <property type="project" value="UniProtKB-KW"/>
</dbReference>
<dbReference type="InterPro" id="IPR016032">
    <property type="entry name" value="Sig_transdc_resp-reg_C-effctor"/>
</dbReference>
<dbReference type="GO" id="GO:0006355">
    <property type="term" value="P:regulation of DNA-templated transcription"/>
    <property type="evidence" value="ECO:0007669"/>
    <property type="project" value="InterPro"/>
</dbReference>
<evidence type="ECO:0000256" key="3">
    <source>
        <dbReference type="PROSITE-ProRule" id="PRU00169"/>
    </source>
</evidence>
<evidence type="ECO:0000256" key="2">
    <source>
        <dbReference type="ARBA" id="ARBA00023125"/>
    </source>
</evidence>
<dbReference type="Pfam" id="PF00196">
    <property type="entry name" value="GerE"/>
    <property type="match status" value="1"/>
</dbReference>
<dbReference type="PROSITE" id="PS50043">
    <property type="entry name" value="HTH_LUXR_2"/>
    <property type="match status" value="1"/>
</dbReference>
<dbReference type="PROSITE" id="PS00622">
    <property type="entry name" value="HTH_LUXR_1"/>
    <property type="match status" value="1"/>
</dbReference>
<evidence type="ECO:0000259" key="5">
    <source>
        <dbReference type="PROSITE" id="PS50110"/>
    </source>
</evidence>
<dbReference type="Gene3D" id="3.40.50.2300">
    <property type="match status" value="1"/>
</dbReference>
<dbReference type="AlphaFoldDB" id="E1R0Y4"/>
<keyword evidence="7" id="KW-1185">Reference proteome</keyword>
<dbReference type="eggNOG" id="COG2197">
    <property type="taxonomic scope" value="Bacteria"/>
</dbReference>
<proteinExistence type="predicted"/>
<dbReference type="KEGG" id="ssm:Spirs_1102"/>
<dbReference type="SMART" id="SM00421">
    <property type="entry name" value="HTH_LUXR"/>
    <property type="match status" value="1"/>
</dbReference>
<feature type="domain" description="Response regulatory" evidence="5">
    <location>
        <begin position="8"/>
        <end position="124"/>
    </location>
</feature>
<protein>
    <submittedName>
        <fullName evidence="6">Two component transcriptional regulator, LuxR family</fullName>
    </submittedName>
</protein>
<dbReference type="Proteomes" id="UP000002318">
    <property type="component" value="Chromosome"/>
</dbReference>
<dbReference type="InterPro" id="IPR011006">
    <property type="entry name" value="CheY-like_superfamily"/>
</dbReference>
<dbReference type="InterPro" id="IPR058245">
    <property type="entry name" value="NreC/VraR/RcsB-like_REC"/>
</dbReference>
<dbReference type="SUPFAM" id="SSF52172">
    <property type="entry name" value="CheY-like"/>
    <property type="match status" value="1"/>
</dbReference>
<organism evidence="6 7">
    <name type="scientific">Sediminispirochaeta smaragdinae (strain DSM 11293 / JCM 15392 / SEBR 4228)</name>
    <name type="common">Spirochaeta smaragdinae</name>
    <dbReference type="NCBI Taxonomy" id="573413"/>
    <lineage>
        <taxon>Bacteria</taxon>
        <taxon>Pseudomonadati</taxon>
        <taxon>Spirochaetota</taxon>
        <taxon>Spirochaetia</taxon>
        <taxon>Spirochaetales</taxon>
        <taxon>Spirochaetaceae</taxon>
        <taxon>Sediminispirochaeta</taxon>
    </lineage>
</organism>
<dbReference type="InterPro" id="IPR051015">
    <property type="entry name" value="EvgA-like"/>
</dbReference>
<dbReference type="OrthoDB" id="359059at2"/>
<dbReference type="SUPFAM" id="SSF46894">
    <property type="entry name" value="C-terminal effector domain of the bipartite response regulators"/>
    <property type="match status" value="1"/>
</dbReference>
<dbReference type="Pfam" id="PF00072">
    <property type="entry name" value="Response_reg"/>
    <property type="match status" value="1"/>
</dbReference>
<feature type="modified residue" description="4-aspartylphosphate" evidence="3">
    <location>
        <position position="59"/>
    </location>
</feature>
<dbReference type="STRING" id="573413.Spirs_1102"/>
<accession>E1R0Y4</accession>